<dbReference type="PANTHER" id="PTHR43761">
    <property type="entry name" value="D-ISOMER SPECIFIC 2-HYDROXYACID DEHYDROGENASE FAMILY PROTEIN (AFU_ORTHOLOGUE AFUA_1G13630)"/>
    <property type="match status" value="1"/>
</dbReference>
<name>A0A177DDW0_ALTAL</name>
<dbReference type="Pfam" id="PF02826">
    <property type="entry name" value="2-Hacid_dh_C"/>
    <property type="match status" value="1"/>
</dbReference>
<organism evidence="7 8">
    <name type="scientific">Alternaria alternata</name>
    <name type="common">Alternaria rot fungus</name>
    <name type="synonym">Torula alternata</name>
    <dbReference type="NCBI Taxonomy" id="5599"/>
    <lineage>
        <taxon>Eukaryota</taxon>
        <taxon>Fungi</taxon>
        <taxon>Dikarya</taxon>
        <taxon>Ascomycota</taxon>
        <taxon>Pezizomycotina</taxon>
        <taxon>Dothideomycetes</taxon>
        <taxon>Pleosporomycetidae</taxon>
        <taxon>Pleosporales</taxon>
        <taxon>Pleosporineae</taxon>
        <taxon>Pleosporaceae</taxon>
        <taxon>Alternaria</taxon>
        <taxon>Alternaria sect. Alternaria</taxon>
        <taxon>Alternaria alternata complex</taxon>
    </lineage>
</organism>
<dbReference type="Proteomes" id="UP000077248">
    <property type="component" value="Unassembled WGS sequence"/>
</dbReference>
<dbReference type="STRING" id="5599.A0A177DDW0"/>
<evidence type="ECO:0000256" key="3">
    <source>
        <dbReference type="ARBA" id="ARBA00023027"/>
    </source>
</evidence>
<dbReference type="Pfam" id="PF00389">
    <property type="entry name" value="2-Hacid_dh"/>
    <property type="match status" value="1"/>
</dbReference>
<evidence type="ECO:0000259" key="5">
    <source>
        <dbReference type="Pfam" id="PF00389"/>
    </source>
</evidence>
<gene>
    <name evidence="7" type="ORF">CC77DRAFT_1022935</name>
</gene>
<dbReference type="SUPFAM" id="SSF51735">
    <property type="entry name" value="NAD(P)-binding Rossmann-fold domains"/>
    <property type="match status" value="1"/>
</dbReference>
<keyword evidence="2 4" id="KW-0560">Oxidoreductase</keyword>
<keyword evidence="3" id="KW-0520">NAD</keyword>
<dbReference type="PROSITE" id="PS00671">
    <property type="entry name" value="D_2_HYDROXYACID_DH_3"/>
    <property type="match status" value="1"/>
</dbReference>
<comment type="similarity">
    <text evidence="1 4">Belongs to the D-isomer specific 2-hydroxyacid dehydrogenase family.</text>
</comment>
<dbReference type="FunFam" id="3.40.50.720:FF:000203">
    <property type="entry name" value="D-3-phosphoglycerate dehydrogenase (SerA)"/>
    <property type="match status" value="1"/>
</dbReference>
<feature type="domain" description="D-isomer specific 2-hydroxyacid dehydrogenase NAD-binding" evidence="6">
    <location>
        <begin position="125"/>
        <end position="304"/>
    </location>
</feature>
<dbReference type="GO" id="GO:0051287">
    <property type="term" value="F:NAD binding"/>
    <property type="evidence" value="ECO:0007669"/>
    <property type="project" value="InterPro"/>
</dbReference>
<dbReference type="VEuPathDB" id="FungiDB:CC77DRAFT_1022935"/>
<evidence type="ECO:0000256" key="1">
    <source>
        <dbReference type="ARBA" id="ARBA00005854"/>
    </source>
</evidence>
<dbReference type="PROSITE" id="PS00065">
    <property type="entry name" value="D_2_HYDROXYACID_DH_1"/>
    <property type="match status" value="1"/>
</dbReference>
<dbReference type="KEGG" id="aalt:CC77DRAFT_1022935"/>
<proteinExistence type="inferred from homology"/>
<sequence length="329" mass="35779">MAPSRIDYAENSSDDVDRCAAKSKQNIYLLENFPEEAIHHSQRLFTTILPGDPEIENWRDNADAILVREKKITADDIASTRKLRAIGKQGTGIDIIDQDACEKRGIAILNTPGVNAQSVAELVLSLTMAVARQLRVISTKQAAGLEVRKEHCCGMTLIGKSIGIVGMGNIGTAVARMFSGAFGASVYACDPFASTEAWADIPHTRVNQWEDMLPHIDVLTIHVPLNAKTRGMVSATQFKMMRQGSILINVARGGIVNENDLVEALEEGHIFGAGLDCHEEEPPTLQKYEKLWATGKVISTPHIGATTAETQVLTSIAALDNVHKFLKLA</sequence>
<dbReference type="AlphaFoldDB" id="A0A177DDW0"/>
<dbReference type="RefSeq" id="XP_018382828.1">
    <property type="nucleotide sequence ID" value="XM_018525570.1"/>
</dbReference>
<reference evidence="7 8" key="1">
    <citation type="submission" date="2016-05" db="EMBL/GenBank/DDBJ databases">
        <title>Comparative analysis of secretome profiles of manganese(II)-oxidizing ascomycete fungi.</title>
        <authorList>
            <consortium name="DOE Joint Genome Institute"/>
            <person name="Zeiner C.A."/>
            <person name="Purvine S.O."/>
            <person name="Zink E.M."/>
            <person name="Wu S."/>
            <person name="Pasa-Tolic L."/>
            <person name="Chaput D.L."/>
            <person name="Haridas S."/>
            <person name="Grigoriev I.V."/>
            <person name="Santelli C.M."/>
            <person name="Hansel C.M."/>
        </authorList>
    </citation>
    <scope>NUCLEOTIDE SEQUENCE [LARGE SCALE GENOMIC DNA]</scope>
    <source>
        <strain evidence="7 8">SRC1lrK2f</strain>
    </source>
</reference>
<evidence type="ECO:0000313" key="7">
    <source>
        <dbReference type="EMBL" id="OAG17407.1"/>
    </source>
</evidence>
<dbReference type="OMA" id="EIWGAGF"/>
<evidence type="ECO:0000313" key="8">
    <source>
        <dbReference type="Proteomes" id="UP000077248"/>
    </source>
</evidence>
<dbReference type="InterPro" id="IPR029752">
    <property type="entry name" value="D-isomer_DH_CS1"/>
</dbReference>
<dbReference type="SUPFAM" id="SSF52283">
    <property type="entry name" value="Formate/glycerate dehydrogenase catalytic domain-like"/>
    <property type="match status" value="1"/>
</dbReference>
<protein>
    <submittedName>
        <fullName evidence="7">D-3-phosphoglycerate dehydrogenase-like protein</fullName>
    </submittedName>
</protein>
<dbReference type="GO" id="GO:0016616">
    <property type="term" value="F:oxidoreductase activity, acting on the CH-OH group of donors, NAD or NADP as acceptor"/>
    <property type="evidence" value="ECO:0007669"/>
    <property type="project" value="InterPro"/>
</dbReference>
<dbReference type="InterPro" id="IPR050418">
    <property type="entry name" value="D-iso_2-hydroxyacid_DH_PdxB"/>
</dbReference>
<dbReference type="EMBL" id="KV441486">
    <property type="protein sequence ID" value="OAG17407.1"/>
    <property type="molecule type" value="Genomic_DNA"/>
</dbReference>
<dbReference type="InterPro" id="IPR036291">
    <property type="entry name" value="NAD(P)-bd_dom_sf"/>
</dbReference>
<evidence type="ECO:0000259" key="6">
    <source>
        <dbReference type="Pfam" id="PF02826"/>
    </source>
</evidence>
<dbReference type="Gene3D" id="3.40.50.720">
    <property type="entry name" value="NAD(P)-binding Rossmann-like Domain"/>
    <property type="match status" value="2"/>
</dbReference>
<keyword evidence="8" id="KW-1185">Reference proteome</keyword>
<feature type="domain" description="D-isomer specific 2-hydroxyacid dehydrogenase catalytic" evidence="5">
    <location>
        <begin position="60"/>
        <end position="327"/>
    </location>
</feature>
<dbReference type="InterPro" id="IPR006140">
    <property type="entry name" value="D-isomer_DH_NAD-bd"/>
</dbReference>
<evidence type="ECO:0000256" key="2">
    <source>
        <dbReference type="ARBA" id="ARBA00023002"/>
    </source>
</evidence>
<dbReference type="GeneID" id="29111164"/>
<evidence type="ECO:0000256" key="4">
    <source>
        <dbReference type="RuleBase" id="RU003719"/>
    </source>
</evidence>
<accession>A0A177DDW0</accession>
<dbReference type="PANTHER" id="PTHR43761:SF1">
    <property type="entry name" value="D-ISOMER SPECIFIC 2-HYDROXYACID DEHYDROGENASE CATALYTIC DOMAIN-CONTAINING PROTEIN-RELATED"/>
    <property type="match status" value="1"/>
</dbReference>
<dbReference type="InterPro" id="IPR006139">
    <property type="entry name" value="D-isomer_2_OHA_DH_cat_dom"/>
</dbReference>
<dbReference type="InterPro" id="IPR029753">
    <property type="entry name" value="D-isomer_DH_CS"/>
</dbReference>